<dbReference type="AlphaFoldDB" id="A0A382ZI38"/>
<evidence type="ECO:0000256" key="3">
    <source>
        <dbReference type="ARBA" id="ARBA00022729"/>
    </source>
</evidence>
<gene>
    <name evidence="9" type="ORF">METZ01_LOCUS447589</name>
</gene>
<dbReference type="PANTHER" id="PTHR35272:SF3">
    <property type="entry name" value="THIOL:DISULFIDE INTERCHANGE PROTEIN DSBC"/>
    <property type="match status" value="1"/>
</dbReference>
<dbReference type="InterPro" id="IPR009094">
    <property type="entry name" value="DiS-bond_isomerase_DsbC/G_N_sf"/>
</dbReference>
<keyword evidence="3" id="KW-0732">Signal</keyword>
<evidence type="ECO:0000256" key="6">
    <source>
        <dbReference type="ARBA" id="ARBA00023284"/>
    </source>
</evidence>
<proteinExistence type="inferred from homology"/>
<dbReference type="Pfam" id="PF10411">
    <property type="entry name" value="DsbC_N"/>
    <property type="match status" value="1"/>
</dbReference>
<comment type="similarity">
    <text evidence="2">Belongs to the thioredoxin family. DsbC subfamily.</text>
</comment>
<dbReference type="PANTHER" id="PTHR35272">
    <property type="entry name" value="THIOL:DISULFIDE INTERCHANGE PROTEIN DSBC-RELATED"/>
    <property type="match status" value="1"/>
</dbReference>
<feature type="domain" description="Disulphide bond isomerase DsbC/G N-terminal" evidence="7">
    <location>
        <begin position="15"/>
        <end position="77"/>
    </location>
</feature>
<accession>A0A382ZI38</accession>
<dbReference type="SUPFAM" id="SSF54423">
    <property type="entry name" value="DsbC/DsbG N-terminal domain-like"/>
    <property type="match status" value="1"/>
</dbReference>
<evidence type="ECO:0000259" key="8">
    <source>
        <dbReference type="Pfam" id="PF13098"/>
    </source>
</evidence>
<protein>
    <recommendedName>
        <fullName evidence="10">Thiol:disulfide interchange protein</fullName>
    </recommendedName>
</protein>
<dbReference type="Gene3D" id="3.40.30.10">
    <property type="entry name" value="Glutaredoxin"/>
    <property type="match status" value="1"/>
</dbReference>
<evidence type="ECO:0000256" key="2">
    <source>
        <dbReference type="ARBA" id="ARBA00009813"/>
    </source>
</evidence>
<dbReference type="Gene3D" id="3.10.450.70">
    <property type="entry name" value="Disulphide bond isomerase, DsbC/G, N-terminal"/>
    <property type="match status" value="1"/>
</dbReference>
<dbReference type="InterPro" id="IPR012336">
    <property type="entry name" value="Thioredoxin-like_fold"/>
</dbReference>
<dbReference type="InterPro" id="IPR033954">
    <property type="entry name" value="DiS-bond_Isoase_DsbC/G"/>
</dbReference>
<evidence type="ECO:0000256" key="5">
    <source>
        <dbReference type="ARBA" id="ARBA00023157"/>
    </source>
</evidence>
<evidence type="ECO:0000256" key="4">
    <source>
        <dbReference type="ARBA" id="ARBA00022764"/>
    </source>
</evidence>
<dbReference type="Pfam" id="PF13098">
    <property type="entry name" value="Thioredoxin_2"/>
    <property type="match status" value="1"/>
</dbReference>
<keyword evidence="6" id="KW-0676">Redox-active center</keyword>
<evidence type="ECO:0000256" key="1">
    <source>
        <dbReference type="ARBA" id="ARBA00004418"/>
    </source>
</evidence>
<dbReference type="SUPFAM" id="SSF52833">
    <property type="entry name" value="Thioredoxin-like"/>
    <property type="match status" value="1"/>
</dbReference>
<evidence type="ECO:0000259" key="7">
    <source>
        <dbReference type="Pfam" id="PF10411"/>
    </source>
</evidence>
<feature type="non-terminal residue" evidence="9">
    <location>
        <position position="1"/>
    </location>
</feature>
<keyword evidence="4" id="KW-0574">Periplasm</keyword>
<dbReference type="InterPro" id="IPR036249">
    <property type="entry name" value="Thioredoxin-like_sf"/>
</dbReference>
<feature type="domain" description="Thioredoxin-like fold" evidence="8">
    <location>
        <begin position="107"/>
        <end position="227"/>
    </location>
</feature>
<name>A0A382ZI38_9ZZZZ</name>
<dbReference type="InterPro" id="IPR018950">
    <property type="entry name" value="DiS-bond_isomerase_DsbC/G_N"/>
</dbReference>
<dbReference type="InterPro" id="IPR051470">
    <property type="entry name" value="Thiol:disulfide_interchange"/>
</dbReference>
<reference evidence="9" key="1">
    <citation type="submission" date="2018-05" db="EMBL/GenBank/DDBJ databases">
        <authorList>
            <person name="Lanie J.A."/>
            <person name="Ng W.-L."/>
            <person name="Kazmierczak K.M."/>
            <person name="Andrzejewski T.M."/>
            <person name="Davidsen T.M."/>
            <person name="Wayne K.J."/>
            <person name="Tettelin H."/>
            <person name="Glass J.I."/>
            <person name="Rusch D."/>
            <person name="Podicherti R."/>
            <person name="Tsui H.-C.T."/>
            <person name="Winkler M.E."/>
        </authorList>
    </citation>
    <scope>NUCLEOTIDE SEQUENCE</scope>
</reference>
<sequence length="231" mass="25717">VSMAQNLNETQSLREKLVQAIEVASQNQLQIVSLKATPLPSIYEVELSSGEILYSDISGDYLFAGDMYQTTGSGLLNLSAGTRQIRTQEKIASIPEEEMIIFTPETEVKATLTVFTDVDCTYCRALHRDIDTIMEKGIQVRYLAYPRGGENAESYDKMLSVWCSDDRHKTLTQAKNGQNLPKRNCESPVLTHYFLGNELGISGTPALVFPDGRVIPGYVEVDRLVTMLQVD</sequence>
<dbReference type="CDD" id="cd03020">
    <property type="entry name" value="DsbA_DsbC_DsbG"/>
    <property type="match status" value="1"/>
</dbReference>
<keyword evidence="5" id="KW-1015">Disulfide bond</keyword>
<dbReference type="GO" id="GO:0042597">
    <property type="term" value="C:periplasmic space"/>
    <property type="evidence" value="ECO:0007669"/>
    <property type="project" value="UniProtKB-SubCell"/>
</dbReference>
<evidence type="ECO:0008006" key="10">
    <source>
        <dbReference type="Google" id="ProtNLM"/>
    </source>
</evidence>
<comment type="subcellular location">
    <subcellularLocation>
        <location evidence="1">Periplasm</location>
    </subcellularLocation>
</comment>
<dbReference type="EMBL" id="UINC01183808">
    <property type="protein sequence ID" value="SVD94735.1"/>
    <property type="molecule type" value="Genomic_DNA"/>
</dbReference>
<organism evidence="9">
    <name type="scientific">marine metagenome</name>
    <dbReference type="NCBI Taxonomy" id="408172"/>
    <lineage>
        <taxon>unclassified sequences</taxon>
        <taxon>metagenomes</taxon>
        <taxon>ecological metagenomes</taxon>
    </lineage>
</organism>
<evidence type="ECO:0000313" key="9">
    <source>
        <dbReference type="EMBL" id="SVD94735.1"/>
    </source>
</evidence>